<name>A0A2Z5PF15_METMI</name>
<evidence type="ECO:0000313" key="1">
    <source>
        <dbReference type="EMBL" id="BAP62292.1"/>
    </source>
</evidence>
<dbReference type="KEGG" id="mmao:MMOS7_02060"/>
<proteinExistence type="predicted"/>
<organism evidence="1 2">
    <name type="scientific">Methanococcus maripaludis OS7</name>
    <dbReference type="NCBI Taxonomy" id="637915"/>
    <lineage>
        <taxon>Archaea</taxon>
        <taxon>Methanobacteriati</taxon>
        <taxon>Methanobacteriota</taxon>
        <taxon>Methanomada group</taxon>
        <taxon>Methanococci</taxon>
        <taxon>Methanococcales</taxon>
        <taxon>Methanococcaceae</taxon>
        <taxon>Methanococcus</taxon>
    </lineage>
</organism>
<accession>A0A2Z5PF15</accession>
<dbReference type="AlphaFoldDB" id="A0A2Z5PF15"/>
<sequence length="154" mass="18670">MEFKNNSYFVDNVSESISILSLLKEYEERLSGFEKDSFKVKEPYVYVKFCLYTTLLFRILEKEISKINLSEDEEKTVNILKKYKYRDFEAPYEENYIKFTVWKNESGTLVYQLCDLRENESSSENWNKIYSVYMIHPKYFKHIKKIVLKLINEN</sequence>
<evidence type="ECO:0000313" key="2">
    <source>
        <dbReference type="Proteomes" id="UP000263689"/>
    </source>
</evidence>
<gene>
    <name evidence="1" type="ORF">MMOS7_02060</name>
</gene>
<dbReference type="GeneID" id="37874687"/>
<dbReference type="GeneID" id="10981605"/>
<dbReference type="EMBL" id="AP011528">
    <property type="protein sequence ID" value="BAP62292.1"/>
    <property type="molecule type" value="Genomic_DNA"/>
</dbReference>
<protein>
    <submittedName>
        <fullName evidence="1">Uncharacterized protein</fullName>
    </submittedName>
</protein>
<reference evidence="1 2" key="1">
    <citation type="submission" date="2009-06" db="EMBL/GenBank/DDBJ databases">
        <title>Molecular Evidence for Microbiologically Influenced Corrosion from genome of Methanogen.</title>
        <authorList>
            <person name="Ito N."/>
            <person name="Tsurumaru H."/>
            <person name="Shimizu A."/>
            <person name="Harada T."/>
            <person name="Hosoyama A."/>
            <person name="Horikawa H."/>
            <person name="Wakai S."/>
            <person name="Sasaki K."/>
            <person name="Nishijima K."/>
            <person name="Ataku H."/>
            <person name="Yamazaki J."/>
            <person name="Mise M."/>
            <person name="Yamazaki S."/>
            <person name="Tanikawa S."/>
            <person name="Harayama S."/>
            <person name="Fujita N."/>
        </authorList>
    </citation>
    <scope>NUCLEOTIDE SEQUENCE [LARGE SCALE GENOMIC DNA]</scope>
    <source>
        <strain evidence="2">OS7 ( NBRC 103642)</strain>
    </source>
</reference>
<dbReference type="Proteomes" id="UP000263689">
    <property type="component" value="Chromosome"/>
</dbReference>
<dbReference type="RefSeq" id="WP_013998631.1">
    <property type="nucleotide sequence ID" value="NZ_AP011528.1"/>
</dbReference>